<gene>
    <name evidence="1" type="ORF">BSIN_0661</name>
</gene>
<proteinExistence type="predicted"/>
<accession>A0A238H990</accession>
<name>A0A238H990_9BURK</name>
<sequence length="54" mass="5989">MLRVERAQHARYIRSSVVVPMRTVGALLRTNRGAPAFVRAAYRCINGCGQSTRA</sequence>
<dbReference type="AlphaFoldDB" id="A0A238H990"/>
<dbReference type="EMBL" id="FXAN01000083">
    <property type="protein sequence ID" value="SMG01762.1"/>
    <property type="molecule type" value="Genomic_DNA"/>
</dbReference>
<evidence type="ECO:0000313" key="1">
    <source>
        <dbReference type="EMBL" id="SMG01762.1"/>
    </source>
</evidence>
<reference evidence="1 2" key="1">
    <citation type="submission" date="2017-04" db="EMBL/GenBank/DDBJ databases">
        <authorList>
            <person name="Afonso C.L."/>
            <person name="Miller P.J."/>
            <person name="Scott M.A."/>
            <person name="Spackman E."/>
            <person name="Goraichik I."/>
            <person name="Dimitrov K.M."/>
            <person name="Suarez D.L."/>
            <person name="Swayne D.E."/>
        </authorList>
    </citation>
    <scope>NUCLEOTIDE SEQUENCE [LARGE SCALE GENOMIC DNA]</scope>
    <source>
        <strain evidence="1">LMG 28154</strain>
    </source>
</reference>
<organism evidence="1 2">
    <name type="scientific">Burkholderia singularis</name>
    <dbReference type="NCBI Taxonomy" id="1503053"/>
    <lineage>
        <taxon>Bacteria</taxon>
        <taxon>Pseudomonadati</taxon>
        <taxon>Pseudomonadota</taxon>
        <taxon>Betaproteobacteria</taxon>
        <taxon>Burkholderiales</taxon>
        <taxon>Burkholderiaceae</taxon>
        <taxon>Burkholderia</taxon>
        <taxon>pseudomallei group</taxon>
    </lineage>
</organism>
<protein>
    <submittedName>
        <fullName evidence="1">Uncharacterized protein</fullName>
    </submittedName>
</protein>
<evidence type="ECO:0000313" key="2">
    <source>
        <dbReference type="Proteomes" id="UP000198460"/>
    </source>
</evidence>
<dbReference type="Proteomes" id="UP000198460">
    <property type="component" value="Unassembled WGS sequence"/>
</dbReference>